<evidence type="ECO:0000313" key="2">
    <source>
        <dbReference type="Proteomes" id="UP000558089"/>
    </source>
</evidence>
<dbReference type="RefSeq" id="WP_176620389.1">
    <property type="nucleotide sequence ID" value="NZ_WYET01000004.1"/>
</dbReference>
<accession>A0A850NF59</accession>
<evidence type="ECO:0000313" key="1">
    <source>
        <dbReference type="EMBL" id="NVN18694.1"/>
    </source>
</evidence>
<reference evidence="1 2" key="1">
    <citation type="submission" date="2020-01" db="EMBL/GenBank/DDBJ databases">
        <title>Draft Genome Analysis of Muricauda sp. HICW Isolated from coastal seawater of PR China.</title>
        <authorList>
            <person name="Chen M.-X."/>
        </authorList>
    </citation>
    <scope>NUCLEOTIDE SEQUENCE [LARGE SCALE GENOMIC DNA]</scope>
    <source>
        <strain evidence="1 2">HICW</strain>
    </source>
</reference>
<comment type="caution">
    <text evidence="1">The sequence shown here is derived from an EMBL/GenBank/DDBJ whole genome shotgun (WGS) entry which is preliminary data.</text>
</comment>
<sequence length="81" mass="9260">MHSSFIEQSTKTVEVFSTSVSSIEQAEFLLDKLQEEFPCYEINFDLEDCDNILRVESVGSDVDSKMVILIMEKHGTEIQIL</sequence>
<proteinExistence type="predicted"/>
<dbReference type="Proteomes" id="UP000558089">
    <property type="component" value="Unassembled WGS sequence"/>
</dbReference>
<organism evidence="1 2">
    <name type="scientific">Flagellimonas chongwuensis</name>
    <dbReference type="NCBI Taxonomy" id="2697365"/>
    <lineage>
        <taxon>Bacteria</taxon>
        <taxon>Pseudomonadati</taxon>
        <taxon>Bacteroidota</taxon>
        <taxon>Flavobacteriia</taxon>
        <taxon>Flavobacteriales</taxon>
        <taxon>Flavobacteriaceae</taxon>
        <taxon>Flagellimonas</taxon>
    </lineage>
</organism>
<protein>
    <submittedName>
        <fullName evidence="1">Uncharacterized protein</fullName>
    </submittedName>
</protein>
<dbReference type="AlphaFoldDB" id="A0A850NF59"/>
<dbReference type="EMBL" id="WYET01000004">
    <property type="protein sequence ID" value="NVN18694.1"/>
    <property type="molecule type" value="Genomic_DNA"/>
</dbReference>
<gene>
    <name evidence="1" type="ORF">GUA46_10090</name>
</gene>
<name>A0A850NF59_9FLAO</name>
<keyword evidence="2" id="KW-1185">Reference proteome</keyword>